<gene>
    <name evidence="4" type="primary">hrp1-1</name>
    <name evidence="4" type="ORF">R1CP_07890</name>
</gene>
<evidence type="ECO:0000313" key="4">
    <source>
        <dbReference type="EMBL" id="ANS26299.1"/>
    </source>
</evidence>
<feature type="domain" description="CBS" evidence="3">
    <location>
        <begin position="8"/>
        <end position="65"/>
    </location>
</feature>
<name>A0A1B1K118_RHOOP</name>
<organism evidence="4 5">
    <name type="scientific">Rhodococcus opacus</name>
    <name type="common">Nocardia opaca</name>
    <dbReference type="NCBI Taxonomy" id="37919"/>
    <lineage>
        <taxon>Bacteria</taxon>
        <taxon>Bacillati</taxon>
        <taxon>Actinomycetota</taxon>
        <taxon>Actinomycetes</taxon>
        <taxon>Mycobacteriales</taxon>
        <taxon>Nocardiaceae</taxon>
        <taxon>Rhodococcus</taxon>
    </lineage>
</organism>
<keyword evidence="1 2" id="KW-0129">CBS domain</keyword>
<dbReference type="RefSeq" id="WP_005265353.1">
    <property type="nucleotide sequence ID" value="NZ_CP009111.1"/>
</dbReference>
<dbReference type="CDD" id="cd04622">
    <property type="entry name" value="CBS_pair_HRP1_like"/>
    <property type="match status" value="1"/>
</dbReference>
<evidence type="ECO:0000259" key="3">
    <source>
        <dbReference type="PROSITE" id="PS51371"/>
    </source>
</evidence>
<dbReference type="InterPro" id="IPR046342">
    <property type="entry name" value="CBS_dom_sf"/>
</dbReference>
<dbReference type="Pfam" id="PF00571">
    <property type="entry name" value="CBS"/>
    <property type="match status" value="2"/>
</dbReference>
<feature type="domain" description="CBS" evidence="3">
    <location>
        <begin position="68"/>
        <end position="131"/>
    </location>
</feature>
<dbReference type="SMART" id="SM00116">
    <property type="entry name" value="CBS"/>
    <property type="match status" value="2"/>
</dbReference>
<sequence>MTTARDIMHTGATCIGEHDTLTTAAQRMRELDVGALPICGDDDRLHGIITDRDIVLKCVAAGTDPNTMTAGDLAQGSTYHVDSSASVEQVVTVMEEHQVRRLPVLDDHRLVGMISEADIARHLPEHVVGAFVEVICAPKALPSH</sequence>
<reference evidence="4 5" key="1">
    <citation type="submission" date="2014-07" db="EMBL/GenBank/DDBJ databases">
        <authorList>
            <person name="Zhang J.E."/>
            <person name="Yang H."/>
            <person name="Guo J."/>
            <person name="Deng Z."/>
            <person name="Luo H."/>
            <person name="Luo M."/>
            <person name="Zhao B."/>
        </authorList>
    </citation>
    <scope>NUCLEOTIDE SEQUENCE [LARGE SCALE GENOMIC DNA]</scope>
    <source>
        <strain evidence="4 5">1CP</strain>
    </source>
</reference>
<dbReference type="PANTHER" id="PTHR43080:SF2">
    <property type="entry name" value="CBS DOMAIN-CONTAINING PROTEIN"/>
    <property type="match status" value="1"/>
</dbReference>
<dbReference type="EMBL" id="CP009111">
    <property type="protein sequence ID" value="ANS26299.1"/>
    <property type="molecule type" value="Genomic_DNA"/>
</dbReference>
<dbReference type="PROSITE" id="PS51371">
    <property type="entry name" value="CBS"/>
    <property type="match status" value="2"/>
</dbReference>
<evidence type="ECO:0000313" key="5">
    <source>
        <dbReference type="Proteomes" id="UP000186108"/>
    </source>
</evidence>
<dbReference type="Gene3D" id="3.10.580.10">
    <property type="entry name" value="CBS-domain"/>
    <property type="match status" value="1"/>
</dbReference>
<dbReference type="PATRIC" id="fig|37919.13.peg.1616"/>
<evidence type="ECO:0000256" key="1">
    <source>
        <dbReference type="ARBA" id="ARBA00023122"/>
    </source>
</evidence>
<dbReference type="AlphaFoldDB" id="A0A1B1K118"/>
<proteinExistence type="predicted"/>
<dbReference type="InterPro" id="IPR051257">
    <property type="entry name" value="Diverse_CBS-Domain"/>
</dbReference>
<dbReference type="InterPro" id="IPR000644">
    <property type="entry name" value="CBS_dom"/>
</dbReference>
<dbReference type="PANTHER" id="PTHR43080">
    <property type="entry name" value="CBS DOMAIN-CONTAINING PROTEIN CBSX3, MITOCHONDRIAL"/>
    <property type="match status" value="1"/>
</dbReference>
<accession>A0A1B1K118</accession>
<dbReference type="SUPFAM" id="SSF54631">
    <property type="entry name" value="CBS-domain pair"/>
    <property type="match status" value="1"/>
</dbReference>
<dbReference type="Proteomes" id="UP000186108">
    <property type="component" value="Chromosome"/>
</dbReference>
<protein>
    <submittedName>
        <fullName evidence="4">Hypoxic response protein 1</fullName>
    </submittedName>
</protein>
<evidence type="ECO:0000256" key="2">
    <source>
        <dbReference type="PROSITE-ProRule" id="PRU00703"/>
    </source>
</evidence>